<sequence length="801" mass="90892">MEPLDVLRLAFQEGRAPREVPERPRKTSSPEYAAWRLLSAWKEAGELGADHAVLLRQLARWSPGVVVGTLPEQLRPWASRAGVRVTAAGQLEAEPFVPTWLSDDVLPPEGVDRSPEERNPREAVDAEPFLGAFGYEQWQSLAQKEAAWCALTAPPRSTTLIALPTGAGKSLCFQVLPRFGAGLTVVVVPTVALALDQWRQAVARFERQPDVNPLCYSADEHAEQVLAQARARATRLIFTSPEACVSGRLRAVLDAAVREGWLDNLVIDEAHIIETWGIYFRVDFQLLSMLWLGWMSRPECQVRTFLLSATFTQSGAGLLKQLFCQSESDWRESVSQRLRPEMTYFTKYFPDEPSREQAVLESLWKLPRPTILYTTEKADAEDWGQRLRAEGFQRIGVFHGDTPAARRRELLEAWRENRLDVMVATSAFGMGVDKPDVRAVVHACLPENLHRYYQEVGRGGRDGLSSVCLLLTTRRDRLVAEGLTPKLLRPENIQERWEGLWSTHQPVSEDEYRYKLRLNARPHRLMGERTYAEHIRWNKRLVLQLSRAKLLELRDLHWEEETEPLPGQEDARAEWLEVRLKFPPASPQVGELVAESRKAELNELYEGLNQMDEVLAGKDCMRILLRRVYGRDKTQGTCGGCRACRREPSGFFCPKLRVIPHHNPSAPSVVVTGAPAPATEGSRWVRAFREWYRRGLRRFACSPEEQAHLLSLCARADEHGRFLYRLDVLDAEPEFDVKPDEALVVLHGSGLLRSAFDLRMGARVIHLVGTSVPVILDTHGRWPLESQGVSLLNYEAWNHVH</sequence>
<dbReference type="Pfam" id="PF00271">
    <property type="entry name" value="Helicase_C"/>
    <property type="match status" value="1"/>
</dbReference>
<evidence type="ECO:0000256" key="6">
    <source>
        <dbReference type="ARBA" id="ARBA00034617"/>
    </source>
</evidence>
<comment type="similarity">
    <text evidence="1">Belongs to the helicase family. RecQ subfamily.</text>
</comment>
<evidence type="ECO:0000256" key="5">
    <source>
        <dbReference type="ARBA" id="ARBA00023235"/>
    </source>
</evidence>
<evidence type="ECO:0000259" key="9">
    <source>
        <dbReference type="PROSITE" id="PS51194"/>
    </source>
</evidence>
<dbReference type="RefSeq" id="WP_267537870.1">
    <property type="nucleotide sequence ID" value="NZ_JAPNKA010000001.1"/>
</dbReference>
<dbReference type="InterPro" id="IPR027417">
    <property type="entry name" value="P-loop_NTPase"/>
</dbReference>
<keyword evidence="3" id="KW-0067">ATP-binding</keyword>
<evidence type="ECO:0000256" key="7">
    <source>
        <dbReference type="ARBA" id="ARBA00034808"/>
    </source>
</evidence>
<dbReference type="NCBIfam" id="NF041063">
    <property type="entry name" value="DpdF"/>
    <property type="match status" value="1"/>
</dbReference>
<comment type="catalytic activity">
    <reaction evidence="6">
        <text>Couples ATP hydrolysis with the unwinding of duplex DNA by translocating in the 3'-5' direction.</text>
        <dbReference type="EC" id="5.6.2.4"/>
    </reaction>
</comment>
<evidence type="ECO:0000256" key="3">
    <source>
        <dbReference type="ARBA" id="ARBA00022840"/>
    </source>
</evidence>
<feature type="domain" description="Helicase ATP-binding" evidence="8">
    <location>
        <begin position="150"/>
        <end position="329"/>
    </location>
</feature>
<dbReference type="PROSITE" id="PS51192">
    <property type="entry name" value="HELICASE_ATP_BIND_1"/>
    <property type="match status" value="1"/>
</dbReference>
<dbReference type="SMART" id="SM00490">
    <property type="entry name" value="HELICc"/>
    <property type="match status" value="1"/>
</dbReference>
<comment type="caution">
    <text evidence="10">The sequence shown here is derived from an EMBL/GenBank/DDBJ whole genome shotgun (WGS) entry which is preliminary data.</text>
</comment>
<evidence type="ECO:0000313" key="11">
    <source>
        <dbReference type="Proteomes" id="UP001207654"/>
    </source>
</evidence>
<dbReference type="InterPro" id="IPR014001">
    <property type="entry name" value="Helicase_ATP-bd"/>
</dbReference>
<dbReference type="PROSITE" id="PS51194">
    <property type="entry name" value="HELICASE_CTER"/>
    <property type="match status" value="1"/>
</dbReference>
<reference evidence="10 11" key="1">
    <citation type="submission" date="2022-11" db="EMBL/GenBank/DDBJ databases">
        <title>Minimal conservation of predation-associated metabolite biosynthetic gene clusters underscores biosynthetic potential of Myxococcota including descriptions for ten novel species: Archangium lansinium sp. nov., Myxococcus landrumus sp. nov., Nannocystis bai.</title>
        <authorList>
            <person name="Ahearne A."/>
            <person name="Stevens C."/>
            <person name="Phillips K."/>
        </authorList>
    </citation>
    <scope>NUCLEOTIDE SEQUENCE [LARGE SCALE GENOMIC DNA]</scope>
    <source>
        <strain evidence="10 11">MIWBW</strain>
    </source>
</reference>
<keyword evidence="2" id="KW-0547">Nucleotide-binding</keyword>
<dbReference type="PANTHER" id="PTHR13710:SF105">
    <property type="entry name" value="ATP-DEPENDENT DNA HELICASE Q1"/>
    <property type="match status" value="1"/>
</dbReference>
<keyword evidence="11" id="KW-1185">Reference proteome</keyword>
<dbReference type="Gene3D" id="3.40.50.300">
    <property type="entry name" value="P-loop containing nucleotide triphosphate hydrolases"/>
    <property type="match status" value="2"/>
</dbReference>
<dbReference type="InterPro" id="IPR011545">
    <property type="entry name" value="DEAD/DEAH_box_helicase_dom"/>
</dbReference>
<dbReference type="EC" id="5.6.2.4" evidence="7"/>
<feature type="domain" description="Helicase C-terminal" evidence="9">
    <location>
        <begin position="358"/>
        <end position="508"/>
    </location>
</feature>
<organism evidence="10 11">
    <name type="scientific">Archangium lansingense</name>
    <dbReference type="NCBI Taxonomy" id="2995310"/>
    <lineage>
        <taxon>Bacteria</taxon>
        <taxon>Pseudomonadati</taxon>
        <taxon>Myxococcota</taxon>
        <taxon>Myxococcia</taxon>
        <taxon>Myxococcales</taxon>
        <taxon>Cystobacterineae</taxon>
        <taxon>Archangiaceae</taxon>
        <taxon>Archangium</taxon>
    </lineage>
</organism>
<evidence type="ECO:0000313" key="10">
    <source>
        <dbReference type="EMBL" id="MCY1079133.1"/>
    </source>
</evidence>
<protein>
    <recommendedName>
        <fullName evidence="7">DNA 3'-5' helicase</fullName>
        <ecNumber evidence="7">5.6.2.4</ecNumber>
    </recommendedName>
</protein>
<evidence type="ECO:0000256" key="1">
    <source>
        <dbReference type="ARBA" id="ARBA00005446"/>
    </source>
</evidence>
<dbReference type="InterPro" id="IPR001650">
    <property type="entry name" value="Helicase_C-like"/>
</dbReference>
<dbReference type="Pfam" id="PF00270">
    <property type="entry name" value="DEAD"/>
    <property type="match status" value="1"/>
</dbReference>
<evidence type="ECO:0000256" key="2">
    <source>
        <dbReference type="ARBA" id="ARBA00022741"/>
    </source>
</evidence>
<proteinExistence type="inferred from homology"/>
<keyword evidence="4" id="KW-0238">DNA-binding</keyword>
<gene>
    <name evidence="10" type="primary">dpdF</name>
    <name evidence="10" type="ORF">OV287_32195</name>
</gene>
<dbReference type="Proteomes" id="UP001207654">
    <property type="component" value="Unassembled WGS sequence"/>
</dbReference>
<name>A0ABT4ABS6_9BACT</name>
<dbReference type="EMBL" id="JAPNKA010000001">
    <property type="protein sequence ID" value="MCY1079133.1"/>
    <property type="molecule type" value="Genomic_DNA"/>
</dbReference>
<keyword evidence="5" id="KW-0413">Isomerase</keyword>
<evidence type="ECO:0000259" key="8">
    <source>
        <dbReference type="PROSITE" id="PS51192"/>
    </source>
</evidence>
<dbReference type="SUPFAM" id="SSF52540">
    <property type="entry name" value="P-loop containing nucleoside triphosphate hydrolases"/>
    <property type="match status" value="1"/>
</dbReference>
<dbReference type="SMART" id="SM00487">
    <property type="entry name" value="DEXDc"/>
    <property type="match status" value="1"/>
</dbReference>
<accession>A0ABT4ABS6</accession>
<dbReference type="PANTHER" id="PTHR13710">
    <property type="entry name" value="DNA HELICASE RECQ FAMILY MEMBER"/>
    <property type="match status" value="1"/>
</dbReference>
<evidence type="ECO:0000256" key="4">
    <source>
        <dbReference type="ARBA" id="ARBA00023125"/>
    </source>
</evidence>